<evidence type="ECO:0000313" key="2">
    <source>
        <dbReference type="Proteomes" id="UP000191612"/>
    </source>
</evidence>
<organism evidence="1 2">
    <name type="scientific">Penicillium solitum</name>
    <dbReference type="NCBI Taxonomy" id="60172"/>
    <lineage>
        <taxon>Eukaryota</taxon>
        <taxon>Fungi</taxon>
        <taxon>Dikarya</taxon>
        <taxon>Ascomycota</taxon>
        <taxon>Pezizomycotina</taxon>
        <taxon>Eurotiomycetes</taxon>
        <taxon>Eurotiomycetidae</taxon>
        <taxon>Eurotiales</taxon>
        <taxon>Aspergillaceae</taxon>
        <taxon>Penicillium</taxon>
    </lineage>
</organism>
<dbReference type="STRING" id="60172.A0A1V6R342"/>
<accession>A0A1V6R342</accession>
<protein>
    <submittedName>
        <fullName evidence="1">Uncharacterized protein</fullName>
    </submittedName>
</protein>
<name>A0A1V6R342_9EURO</name>
<comment type="caution">
    <text evidence="1">The sequence shown here is derived from an EMBL/GenBank/DDBJ whole genome shotgun (WGS) entry which is preliminary data.</text>
</comment>
<proteinExistence type="predicted"/>
<dbReference type="EMBL" id="MDYO01000019">
    <property type="protein sequence ID" value="OQD95656.1"/>
    <property type="molecule type" value="Genomic_DNA"/>
</dbReference>
<reference evidence="2" key="1">
    <citation type="journal article" date="2017" name="Nat. Microbiol.">
        <title>Global analysis of biosynthetic gene clusters reveals vast potential of secondary metabolite production in Penicillium species.</title>
        <authorList>
            <person name="Nielsen J.C."/>
            <person name="Grijseels S."/>
            <person name="Prigent S."/>
            <person name="Ji B."/>
            <person name="Dainat J."/>
            <person name="Nielsen K.F."/>
            <person name="Frisvad J.C."/>
            <person name="Workman M."/>
            <person name="Nielsen J."/>
        </authorList>
    </citation>
    <scope>NUCLEOTIDE SEQUENCE [LARGE SCALE GENOMIC DNA]</scope>
    <source>
        <strain evidence="2">IBT 29525</strain>
    </source>
</reference>
<sequence>MAPSSETKRIVSSVATQGTILQIEPPAANSSWSVEFYGPTIVFDKVNQTLADYITQDVVHAINASKVVINDTWDLVKYNYLYWAPESDTLIGSTPFYHKNGSDTYTQRLLGLGPPFSVQMIYRDYGVRKSLELTGHHYLYLLPPFPVLWNTPNSSKL</sequence>
<dbReference type="Proteomes" id="UP000191612">
    <property type="component" value="Unassembled WGS sequence"/>
</dbReference>
<gene>
    <name evidence="1" type="ORF">PENSOL_c019G04119</name>
</gene>
<dbReference type="AlphaFoldDB" id="A0A1V6R342"/>
<evidence type="ECO:0000313" key="1">
    <source>
        <dbReference type="EMBL" id="OQD95656.1"/>
    </source>
</evidence>
<keyword evidence="2" id="KW-1185">Reference proteome</keyword>